<proteinExistence type="predicted"/>
<dbReference type="PROSITE" id="PS51186">
    <property type="entry name" value="GNAT"/>
    <property type="match status" value="1"/>
</dbReference>
<dbReference type="Proteomes" id="UP000475214">
    <property type="component" value="Unassembled WGS sequence"/>
</dbReference>
<dbReference type="InterPro" id="IPR016181">
    <property type="entry name" value="Acyl_CoA_acyltransferase"/>
</dbReference>
<keyword evidence="1 4" id="KW-0808">Transferase</keyword>
<protein>
    <submittedName>
        <fullName evidence="4">GNAT family N-acetyltransferase</fullName>
    </submittedName>
</protein>
<gene>
    <name evidence="4" type="ORF">G1H10_08175</name>
</gene>
<evidence type="ECO:0000313" key="4">
    <source>
        <dbReference type="EMBL" id="NEE00146.1"/>
    </source>
</evidence>
<dbReference type="InterPro" id="IPR000182">
    <property type="entry name" value="GNAT_dom"/>
</dbReference>
<dbReference type="AlphaFoldDB" id="A0A6L9S4T7"/>
<reference evidence="4 5" key="1">
    <citation type="submission" date="2020-02" db="EMBL/GenBank/DDBJ databases">
        <authorList>
            <person name="Li X.-J."/>
            <person name="Han X.-M."/>
        </authorList>
    </citation>
    <scope>NUCLEOTIDE SEQUENCE [LARGE SCALE GENOMIC DNA]</scope>
    <source>
        <strain evidence="4 5">CCTCC AB 2017055</strain>
    </source>
</reference>
<evidence type="ECO:0000259" key="3">
    <source>
        <dbReference type="PROSITE" id="PS51186"/>
    </source>
</evidence>
<comment type="caution">
    <text evidence="4">The sequence shown here is derived from an EMBL/GenBank/DDBJ whole genome shotgun (WGS) entry which is preliminary data.</text>
</comment>
<dbReference type="RefSeq" id="WP_163735296.1">
    <property type="nucleotide sequence ID" value="NZ_JAAGOA010000004.1"/>
</dbReference>
<dbReference type="PANTHER" id="PTHR43877:SF1">
    <property type="entry name" value="ACETYLTRANSFERASE"/>
    <property type="match status" value="1"/>
</dbReference>
<accession>A0A6L9S4T7</accession>
<dbReference type="EMBL" id="JAAGOA010000004">
    <property type="protein sequence ID" value="NEE00146.1"/>
    <property type="molecule type" value="Genomic_DNA"/>
</dbReference>
<name>A0A6L9S4T7_9ACTN</name>
<dbReference type="Gene3D" id="3.40.630.30">
    <property type="match status" value="1"/>
</dbReference>
<evidence type="ECO:0000256" key="2">
    <source>
        <dbReference type="ARBA" id="ARBA00023315"/>
    </source>
</evidence>
<dbReference type="GO" id="GO:0016747">
    <property type="term" value="F:acyltransferase activity, transferring groups other than amino-acyl groups"/>
    <property type="evidence" value="ECO:0007669"/>
    <property type="project" value="InterPro"/>
</dbReference>
<dbReference type="PANTHER" id="PTHR43877">
    <property type="entry name" value="AMINOALKYLPHOSPHONATE N-ACETYLTRANSFERASE-RELATED-RELATED"/>
    <property type="match status" value="1"/>
</dbReference>
<evidence type="ECO:0000256" key="1">
    <source>
        <dbReference type="ARBA" id="ARBA00022679"/>
    </source>
</evidence>
<feature type="domain" description="N-acetyltransferase" evidence="3">
    <location>
        <begin position="3"/>
        <end position="171"/>
    </location>
</feature>
<keyword evidence="2" id="KW-0012">Acyltransferase</keyword>
<dbReference type="SUPFAM" id="SSF55729">
    <property type="entry name" value="Acyl-CoA N-acyltransferases (Nat)"/>
    <property type="match status" value="1"/>
</dbReference>
<evidence type="ECO:0000313" key="5">
    <source>
        <dbReference type="Proteomes" id="UP000475214"/>
    </source>
</evidence>
<dbReference type="CDD" id="cd04301">
    <property type="entry name" value="NAT_SF"/>
    <property type="match status" value="1"/>
</dbReference>
<dbReference type="Pfam" id="PF00583">
    <property type="entry name" value="Acetyltransf_1"/>
    <property type="match status" value="1"/>
</dbReference>
<dbReference type="InterPro" id="IPR050832">
    <property type="entry name" value="Bact_Acetyltransf"/>
</dbReference>
<keyword evidence="5" id="KW-1185">Reference proteome</keyword>
<sequence length="186" mass="21303">MDYEVRRIRSDEWRAYRELRLEALRDSPLAFVDRYEDARRRPDQYWRDRVARNAAGRLTCTYVIARNDGRLAGMTSCFVEPEFTDYVSAHIVAVYVTPGFRGNGSATRLIEAVIAWAHDVAGADRIRLFVMEANERAEAFYRRIGFSRTGATMAYPPDPSFTEYEMEYRRAGAVPLAAEGQSGTPR</sequence>
<organism evidence="4 5">
    <name type="scientific">Phytoactinopolyspora halotolerans</name>
    <dbReference type="NCBI Taxonomy" id="1981512"/>
    <lineage>
        <taxon>Bacteria</taxon>
        <taxon>Bacillati</taxon>
        <taxon>Actinomycetota</taxon>
        <taxon>Actinomycetes</taxon>
        <taxon>Jiangellales</taxon>
        <taxon>Jiangellaceae</taxon>
        <taxon>Phytoactinopolyspora</taxon>
    </lineage>
</organism>